<evidence type="ECO:0008006" key="3">
    <source>
        <dbReference type="Google" id="ProtNLM"/>
    </source>
</evidence>
<sequence>MSVSTKFQAPGVGASLLLSVLGIPFVARCSPTMAELRYRGRRSGRRIALPVAYARVGERAVIRVARSDTKKWWRNFTSPHPVSIRLRDRWVNGVAHVAQPGSLEHEELAAHYQQTFTRCAVPVDDPLVVIELSPRRGDPRESRARRTSNAFWRRWMVSVTAGEALRFAAPAVV</sequence>
<dbReference type="InterPro" id="IPR012349">
    <property type="entry name" value="Split_barrel_FMN-bd"/>
</dbReference>
<evidence type="ECO:0000313" key="1">
    <source>
        <dbReference type="EMBL" id="TDP31812.1"/>
    </source>
</evidence>
<comment type="caution">
    <text evidence="1">The sequence shown here is derived from an EMBL/GenBank/DDBJ whole genome shotgun (WGS) entry which is preliminary data.</text>
</comment>
<keyword evidence="2" id="KW-1185">Reference proteome</keyword>
<proteinExistence type="predicted"/>
<dbReference type="Gene3D" id="2.30.110.10">
    <property type="entry name" value="Electron Transport, Fmn-binding Protein, Chain A"/>
    <property type="match status" value="1"/>
</dbReference>
<accession>A0A4V6PUJ5</accession>
<dbReference type="AlphaFoldDB" id="A0A4V6PUJ5"/>
<organism evidence="1 2">
    <name type="scientific">Nocardia ignorata</name>
    <dbReference type="NCBI Taxonomy" id="145285"/>
    <lineage>
        <taxon>Bacteria</taxon>
        <taxon>Bacillati</taxon>
        <taxon>Actinomycetota</taxon>
        <taxon>Actinomycetes</taxon>
        <taxon>Mycobacteriales</taxon>
        <taxon>Nocardiaceae</taxon>
        <taxon>Nocardia</taxon>
    </lineage>
</organism>
<protein>
    <recommendedName>
        <fullName evidence="3">Deazaflavin-dependent oxidoreductase (Nitroreductase family)</fullName>
    </recommendedName>
</protein>
<gene>
    <name evidence="1" type="ORF">DFR75_10737</name>
</gene>
<dbReference type="EMBL" id="SNXK01000007">
    <property type="protein sequence ID" value="TDP31812.1"/>
    <property type="molecule type" value="Genomic_DNA"/>
</dbReference>
<evidence type="ECO:0000313" key="2">
    <source>
        <dbReference type="Proteomes" id="UP000295087"/>
    </source>
</evidence>
<dbReference type="RefSeq" id="WP_067487917.1">
    <property type="nucleotide sequence ID" value="NZ_JBHXPO010000001.1"/>
</dbReference>
<reference evidence="1 2" key="1">
    <citation type="submission" date="2019-03" db="EMBL/GenBank/DDBJ databases">
        <title>Genomic Encyclopedia of Type Strains, Phase IV (KMG-IV): sequencing the most valuable type-strain genomes for metagenomic binning, comparative biology and taxonomic classification.</title>
        <authorList>
            <person name="Goeker M."/>
        </authorList>
    </citation>
    <scope>NUCLEOTIDE SEQUENCE [LARGE SCALE GENOMIC DNA]</scope>
    <source>
        <strain evidence="1 2">DSM 44496</strain>
    </source>
</reference>
<name>A0A4V6PUJ5_NOCIG</name>
<dbReference type="Proteomes" id="UP000295087">
    <property type="component" value="Unassembled WGS sequence"/>
</dbReference>